<evidence type="ECO:0000256" key="1">
    <source>
        <dbReference type="SAM" id="Phobius"/>
    </source>
</evidence>
<evidence type="ECO:0000313" key="3">
    <source>
        <dbReference type="Proteomes" id="UP000054538"/>
    </source>
</evidence>
<dbReference type="InParanoid" id="A0A0D0E7V3"/>
<feature type="transmembrane region" description="Helical" evidence="1">
    <location>
        <begin position="112"/>
        <end position="135"/>
    </location>
</feature>
<keyword evidence="1" id="KW-0812">Transmembrane</keyword>
<protein>
    <submittedName>
        <fullName evidence="2">Uncharacterized protein</fullName>
    </submittedName>
</protein>
<proteinExistence type="predicted"/>
<reference evidence="3" key="2">
    <citation type="submission" date="2015-01" db="EMBL/GenBank/DDBJ databases">
        <title>Evolutionary Origins and Diversification of the Mycorrhizal Mutualists.</title>
        <authorList>
            <consortium name="DOE Joint Genome Institute"/>
            <consortium name="Mycorrhizal Genomics Consortium"/>
            <person name="Kohler A."/>
            <person name="Kuo A."/>
            <person name="Nagy L.G."/>
            <person name="Floudas D."/>
            <person name="Copeland A."/>
            <person name="Barry K.W."/>
            <person name="Cichocki N."/>
            <person name="Veneault-Fourrey C."/>
            <person name="LaButti K."/>
            <person name="Lindquist E.A."/>
            <person name="Lipzen A."/>
            <person name="Lundell T."/>
            <person name="Morin E."/>
            <person name="Murat C."/>
            <person name="Riley R."/>
            <person name="Ohm R."/>
            <person name="Sun H."/>
            <person name="Tunlid A."/>
            <person name="Henrissat B."/>
            <person name="Grigoriev I.V."/>
            <person name="Hibbett D.S."/>
            <person name="Martin F."/>
        </authorList>
    </citation>
    <scope>NUCLEOTIDE SEQUENCE [LARGE SCALE GENOMIC DNA]</scope>
    <source>
        <strain evidence="3">Ve08.2h10</strain>
    </source>
</reference>
<dbReference type="AlphaFoldDB" id="A0A0D0E7V3"/>
<accession>A0A0D0E7V3</accession>
<organism evidence="2 3">
    <name type="scientific">Paxillus rubicundulus Ve08.2h10</name>
    <dbReference type="NCBI Taxonomy" id="930991"/>
    <lineage>
        <taxon>Eukaryota</taxon>
        <taxon>Fungi</taxon>
        <taxon>Dikarya</taxon>
        <taxon>Basidiomycota</taxon>
        <taxon>Agaricomycotina</taxon>
        <taxon>Agaricomycetes</taxon>
        <taxon>Agaricomycetidae</taxon>
        <taxon>Boletales</taxon>
        <taxon>Paxilineae</taxon>
        <taxon>Paxillaceae</taxon>
        <taxon>Paxillus</taxon>
    </lineage>
</organism>
<evidence type="ECO:0000313" key="2">
    <source>
        <dbReference type="EMBL" id="KIK97969.1"/>
    </source>
</evidence>
<keyword evidence="1" id="KW-1133">Transmembrane helix</keyword>
<gene>
    <name evidence="2" type="ORF">PAXRUDRAFT_742035</name>
</gene>
<dbReference type="EMBL" id="KN824912">
    <property type="protein sequence ID" value="KIK97969.1"/>
    <property type="molecule type" value="Genomic_DNA"/>
</dbReference>
<dbReference type="HOGENOM" id="CLU_1360817_0_0_1"/>
<sequence length="201" mass="22415">MPNRCSVLHAFGPGTNASLRPVEEDGRGTRVVTQRLCPGHGANELVQYYILEHLQRQHPHLCPPSTTWRLSRTSHTKIFFSFGRSFLRSIISLRPFTIAARSCGMLSKFSSVAFFLLWLGFLNLLASASPVPIVLPPSEGLDLFEDVVAREHVDAARRDFPLTREFTEAAEVKRDPIASPDPAPDGEEIDVEARICRFGCL</sequence>
<name>A0A0D0E7V3_9AGAM</name>
<keyword evidence="3" id="KW-1185">Reference proteome</keyword>
<dbReference type="Proteomes" id="UP000054538">
    <property type="component" value="Unassembled WGS sequence"/>
</dbReference>
<reference evidence="2 3" key="1">
    <citation type="submission" date="2014-04" db="EMBL/GenBank/DDBJ databases">
        <authorList>
            <consortium name="DOE Joint Genome Institute"/>
            <person name="Kuo A."/>
            <person name="Kohler A."/>
            <person name="Jargeat P."/>
            <person name="Nagy L.G."/>
            <person name="Floudas D."/>
            <person name="Copeland A."/>
            <person name="Barry K.W."/>
            <person name="Cichocki N."/>
            <person name="Veneault-Fourrey C."/>
            <person name="LaButti K."/>
            <person name="Lindquist E.A."/>
            <person name="Lipzen A."/>
            <person name="Lundell T."/>
            <person name="Morin E."/>
            <person name="Murat C."/>
            <person name="Sun H."/>
            <person name="Tunlid A."/>
            <person name="Henrissat B."/>
            <person name="Grigoriev I.V."/>
            <person name="Hibbett D.S."/>
            <person name="Martin F."/>
            <person name="Nordberg H.P."/>
            <person name="Cantor M.N."/>
            <person name="Hua S.X."/>
        </authorList>
    </citation>
    <scope>NUCLEOTIDE SEQUENCE [LARGE SCALE GENOMIC DNA]</scope>
    <source>
        <strain evidence="2 3">Ve08.2h10</strain>
    </source>
</reference>
<dbReference type="OrthoDB" id="2630739at2759"/>
<keyword evidence="1" id="KW-0472">Membrane</keyword>